<feature type="region of interest" description="Disordered" evidence="1">
    <location>
        <begin position="374"/>
        <end position="412"/>
    </location>
</feature>
<dbReference type="OrthoDB" id="2538319at2759"/>
<dbReference type="PANTHER" id="PTHR23106:SF24">
    <property type="entry name" value="ANGIOGENIC FACTOR WITH G PATCH AND FHA DOMAINS 1"/>
    <property type="match status" value="1"/>
</dbReference>
<reference evidence="3" key="1">
    <citation type="submission" date="2020-09" db="EMBL/GenBank/DDBJ databases">
        <authorList>
            <person name="Kikuchi T."/>
        </authorList>
    </citation>
    <scope>NUCLEOTIDE SEQUENCE</scope>
    <source>
        <strain evidence="3">SH1</strain>
    </source>
</reference>
<dbReference type="AlphaFoldDB" id="A0A811KXF5"/>
<evidence type="ECO:0000259" key="2">
    <source>
        <dbReference type="PROSITE" id="PS50174"/>
    </source>
</evidence>
<comment type="caution">
    <text evidence="3">The sequence shown here is derived from an EMBL/GenBank/DDBJ whole genome shotgun (WGS) entry which is preliminary data.</text>
</comment>
<dbReference type="InterPro" id="IPR053027">
    <property type="entry name" value="AGGF1"/>
</dbReference>
<dbReference type="Proteomes" id="UP000783686">
    <property type="component" value="Unassembled WGS sequence"/>
</dbReference>
<dbReference type="SMART" id="SM00443">
    <property type="entry name" value="G_patch"/>
    <property type="match status" value="1"/>
</dbReference>
<feature type="compositionally biased region" description="Basic and acidic residues" evidence="1">
    <location>
        <begin position="396"/>
        <end position="412"/>
    </location>
</feature>
<dbReference type="EMBL" id="CAJFCW020000004">
    <property type="protein sequence ID" value="CAG9112657.1"/>
    <property type="molecule type" value="Genomic_DNA"/>
</dbReference>
<dbReference type="InterPro" id="IPR041591">
    <property type="entry name" value="OCRE"/>
</dbReference>
<dbReference type="Pfam" id="PF17780">
    <property type="entry name" value="OCRE"/>
    <property type="match status" value="1"/>
</dbReference>
<protein>
    <recommendedName>
        <fullName evidence="2">G-patch domain-containing protein</fullName>
    </recommendedName>
</protein>
<dbReference type="Proteomes" id="UP000614601">
    <property type="component" value="Unassembled WGS sequence"/>
</dbReference>
<organism evidence="3 4">
    <name type="scientific">Bursaphelenchus okinawaensis</name>
    <dbReference type="NCBI Taxonomy" id="465554"/>
    <lineage>
        <taxon>Eukaryota</taxon>
        <taxon>Metazoa</taxon>
        <taxon>Ecdysozoa</taxon>
        <taxon>Nematoda</taxon>
        <taxon>Chromadorea</taxon>
        <taxon>Rhabditida</taxon>
        <taxon>Tylenchina</taxon>
        <taxon>Tylenchomorpha</taxon>
        <taxon>Aphelenchoidea</taxon>
        <taxon>Aphelenchoididae</taxon>
        <taxon>Bursaphelenchus</taxon>
    </lineage>
</organism>
<name>A0A811KXF5_9BILA</name>
<dbReference type="Pfam" id="PF01585">
    <property type="entry name" value="G-patch"/>
    <property type="match status" value="1"/>
</dbReference>
<dbReference type="GO" id="GO:0003676">
    <property type="term" value="F:nucleic acid binding"/>
    <property type="evidence" value="ECO:0007669"/>
    <property type="project" value="InterPro"/>
</dbReference>
<gene>
    <name evidence="3" type="ORF">BOKJ2_LOCUS8508</name>
</gene>
<sequence>MWESNGQGSVADMVAQAAADHLMAVNLPGFVYQPEVGMYYSYESGYYFDLKTNLYYHPSTQCYYQYDHDTGQYKVYSTRNTKWESKKYHKRAKKLLGELYTEGLEQDYITVAEVLFGLVDEVGVWDGTIRTFASKNMLRDEEDMDHEDCEGEMASSSCSSDDELERRRAEEEMYNQLSCIRLMNFRTNELSIVTIDGAVLGSSPKCEIIVKDDSPKDSVELSHKDKILINDHEFVAHIHKGLNTCPDCEPGRLIVNEKRVYTRTSKANHSKEMRKLRAQFGVNGTEFSHHEVNDRAKQRRLVEGSEPPVKARSFDMYANCKAAPVKGNVTLSQPVVSDNSKGLKLLKAMGWKEGSGLGRSNQGIVNPIQNVVKNDRAGLGSPSSSSKRAVPPRQKLKMEILEKTKQRYDQTQ</sequence>
<dbReference type="PROSITE" id="PS50174">
    <property type="entry name" value="G_PATCH"/>
    <property type="match status" value="1"/>
</dbReference>
<dbReference type="EMBL" id="CAJFDH010000004">
    <property type="protein sequence ID" value="CAD5219566.1"/>
    <property type="molecule type" value="Genomic_DNA"/>
</dbReference>
<dbReference type="InterPro" id="IPR035624">
    <property type="entry name" value="AGGF1_OCRE"/>
</dbReference>
<evidence type="ECO:0000313" key="4">
    <source>
        <dbReference type="Proteomes" id="UP000614601"/>
    </source>
</evidence>
<feature type="domain" description="G-patch" evidence="2">
    <location>
        <begin position="338"/>
        <end position="384"/>
    </location>
</feature>
<dbReference type="PANTHER" id="PTHR23106">
    <property type="entry name" value="ANGIOGENIC FACTOR WITH G PATCH AND FHA DOMAINS 1"/>
    <property type="match status" value="1"/>
</dbReference>
<keyword evidence="4" id="KW-1185">Reference proteome</keyword>
<dbReference type="InterPro" id="IPR000467">
    <property type="entry name" value="G_patch_dom"/>
</dbReference>
<proteinExistence type="predicted"/>
<dbReference type="CDD" id="cd16164">
    <property type="entry name" value="OCRE_VG5Q"/>
    <property type="match status" value="1"/>
</dbReference>
<evidence type="ECO:0000256" key="1">
    <source>
        <dbReference type="SAM" id="MobiDB-lite"/>
    </source>
</evidence>
<accession>A0A811KXF5</accession>
<evidence type="ECO:0000313" key="3">
    <source>
        <dbReference type="EMBL" id="CAD5219566.1"/>
    </source>
</evidence>